<evidence type="ECO:0000256" key="4">
    <source>
        <dbReference type="ARBA" id="ARBA00023242"/>
    </source>
</evidence>
<keyword evidence="4" id="KW-0539">Nucleus</keyword>
<feature type="compositionally biased region" description="Acidic residues" evidence="6">
    <location>
        <begin position="282"/>
        <end position="292"/>
    </location>
</feature>
<accession>A0A8S4RGB3</accession>
<keyword evidence="3 5" id="KW-0694">RNA-binding</keyword>
<dbReference type="CDD" id="cd12414">
    <property type="entry name" value="RRM2_RBM28_like"/>
    <property type="match status" value="2"/>
</dbReference>
<sequence>MSEEEHVDTESNTKYKEGVNKNARLIIKNVSFKATEDSLKEHFSQYGKVEEINLLKKPDGKLVGSAFVHYTQVPMAQKALNGTNKKPFLGRPIFVSWAVPKHKYNEEAIKNGQKTRYFNYDASNEDSKPEIKDEDETENKEETKEEKNQIRLNRRARLIIRNISFKATEESLKQHFEPYGTVQEVSLLKKPDGKMVGCGFVLFKNVQMAREALANTNMKPFIGRPISVDWAVPKNQYMRHVVNQQMEMEDSIKKEESDSDDDTPMNVSTDEVKDEIKSESGDSSEEDADSEDENVKSEDDDKGDSDGDESDDEDEDDEPADDDKDDDDGKSVTSTQPDFQR</sequence>
<dbReference type="PANTHER" id="PTHR48039">
    <property type="entry name" value="RNA-BINDING MOTIF PROTEIN 14B"/>
    <property type="match status" value="1"/>
</dbReference>
<evidence type="ECO:0000256" key="3">
    <source>
        <dbReference type="ARBA" id="ARBA00022884"/>
    </source>
</evidence>
<name>A0A8S4RGB3_9NEOP</name>
<comment type="caution">
    <text evidence="8">The sequence shown here is derived from an EMBL/GenBank/DDBJ whole genome shotgun (WGS) entry which is preliminary data.</text>
</comment>
<evidence type="ECO:0000313" key="9">
    <source>
        <dbReference type="Proteomes" id="UP000838756"/>
    </source>
</evidence>
<dbReference type="Gene3D" id="3.30.70.330">
    <property type="match status" value="2"/>
</dbReference>
<feature type="compositionally biased region" description="Basic and acidic residues" evidence="6">
    <location>
        <begin position="140"/>
        <end position="149"/>
    </location>
</feature>
<protein>
    <submittedName>
        <fullName evidence="8">Jg4664 protein</fullName>
    </submittedName>
</protein>
<evidence type="ECO:0000313" key="8">
    <source>
        <dbReference type="EMBL" id="CAH2235713.1"/>
    </source>
</evidence>
<dbReference type="GO" id="GO:0005730">
    <property type="term" value="C:nucleolus"/>
    <property type="evidence" value="ECO:0007669"/>
    <property type="project" value="TreeGrafter"/>
</dbReference>
<dbReference type="Proteomes" id="UP000838756">
    <property type="component" value="Unassembled WGS sequence"/>
</dbReference>
<dbReference type="PANTHER" id="PTHR48039:SF5">
    <property type="entry name" value="RNA-BINDING PROTEIN 28"/>
    <property type="match status" value="1"/>
</dbReference>
<feature type="compositionally biased region" description="Polar residues" evidence="6">
    <location>
        <begin position="332"/>
        <end position="341"/>
    </location>
</feature>
<evidence type="ECO:0000256" key="5">
    <source>
        <dbReference type="PROSITE-ProRule" id="PRU00176"/>
    </source>
</evidence>
<evidence type="ECO:0000256" key="6">
    <source>
        <dbReference type="SAM" id="MobiDB-lite"/>
    </source>
</evidence>
<feature type="compositionally biased region" description="Basic and acidic residues" evidence="6">
    <location>
        <begin position="270"/>
        <end position="280"/>
    </location>
</feature>
<feature type="region of interest" description="Disordered" evidence="6">
    <location>
        <begin position="120"/>
        <end position="149"/>
    </location>
</feature>
<dbReference type="PROSITE" id="PS50102">
    <property type="entry name" value="RRM"/>
    <property type="match status" value="2"/>
</dbReference>
<keyword evidence="9" id="KW-1185">Reference proteome</keyword>
<dbReference type="SMART" id="SM00360">
    <property type="entry name" value="RRM"/>
    <property type="match status" value="2"/>
</dbReference>
<dbReference type="FunFam" id="3.30.70.330:FF:000340">
    <property type="entry name" value="RNA-binding motif protein 28"/>
    <property type="match status" value="1"/>
</dbReference>
<dbReference type="EMBL" id="CAKXAJ010025149">
    <property type="protein sequence ID" value="CAH2235713.1"/>
    <property type="molecule type" value="Genomic_DNA"/>
</dbReference>
<dbReference type="OrthoDB" id="439808at2759"/>
<feature type="compositionally biased region" description="Acidic residues" evidence="6">
    <location>
        <begin position="300"/>
        <end position="328"/>
    </location>
</feature>
<dbReference type="AlphaFoldDB" id="A0A8S4RGB3"/>
<dbReference type="SUPFAM" id="SSF54928">
    <property type="entry name" value="RNA-binding domain, RBD"/>
    <property type="match status" value="2"/>
</dbReference>
<evidence type="ECO:0000256" key="2">
    <source>
        <dbReference type="ARBA" id="ARBA00022737"/>
    </source>
</evidence>
<evidence type="ECO:0000256" key="1">
    <source>
        <dbReference type="ARBA" id="ARBA00004123"/>
    </source>
</evidence>
<feature type="region of interest" description="Disordered" evidence="6">
    <location>
        <begin position="249"/>
        <end position="341"/>
    </location>
</feature>
<proteinExistence type="predicted"/>
<dbReference type="InterPro" id="IPR012677">
    <property type="entry name" value="Nucleotide-bd_a/b_plait_sf"/>
</dbReference>
<dbReference type="InterPro" id="IPR035979">
    <property type="entry name" value="RBD_domain_sf"/>
</dbReference>
<comment type="subcellular location">
    <subcellularLocation>
        <location evidence="1">Nucleus</location>
    </subcellularLocation>
</comment>
<dbReference type="InterPro" id="IPR051945">
    <property type="entry name" value="RRM_MRD1_RNA_proc_ribogen"/>
</dbReference>
<gene>
    <name evidence="8" type="primary">jg4664</name>
    <name evidence="8" type="ORF">PAEG_LOCUS13326</name>
</gene>
<dbReference type="InterPro" id="IPR000504">
    <property type="entry name" value="RRM_dom"/>
</dbReference>
<dbReference type="Pfam" id="PF00076">
    <property type="entry name" value="RRM_1"/>
    <property type="match status" value="2"/>
</dbReference>
<feature type="non-terminal residue" evidence="8">
    <location>
        <position position="1"/>
    </location>
</feature>
<dbReference type="GO" id="GO:0003729">
    <property type="term" value="F:mRNA binding"/>
    <property type="evidence" value="ECO:0007669"/>
    <property type="project" value="TreeGrafter"/>
</dbReference>
<feature type="domain" description="RRM" evidence="7">
    <location>
        <begin position="23"/>
        <end position="100"/>
    </location>
</feature>
<keyword evidence="2" id="KW-0677">Repeat</keyword>
<reference evidence="8" key="1">
    <citation type="submission" date="2022-03" db="EMBL/GenBank/DDBJ databases">
        <authorList>
            <person name="Lindestad O."/>
        </authorList>
    </citation>
    <scope>NUCLEOTIDE SEQUENCE</scope>
</reference>
<organism evidence="8 9">
    <name type="scientific">Pararge aegeria aegeria</name>
    <dbReference type="NCBI Taxonomy" id="348720"/>
    <lineage>
        <taxon>Eukaryota</taxon>
        <taxon>Metazoa</taxon>
        <taxon>Ecdysozoa</taxon>
        <taxon>Arthropoda</taxon>
        <taxon>Hexapoda</taxon>
        <taxon>Insecta</taxon>
        <taxon>Pterygota</taxon>
        <taxon>Neoptera</taxon>
        <taxon>Endopterygota</taxon>
        <taxon>Lepidoptera</taxon>
        <taxon>Glossata</taxon>
        <taxon>Ditrysia</taxon>
        <taxon>Papilionoidea</taxon>
        <taxon>Nymphalidae</taxon>
        <taxon>Satyrinae</taxon>
        <taxon>Satyrini</taxon>
        <taxon>Parargina</taxon>
        <taxon>Pararge</taxon>
    </lineage>
</organism>
<feature type="domain" description="RRM" evidence="7">
    <location>
        <begin position="156"/>
        <end position="233"/>
    </location>
</feature>
<evidence type="ECO:0000259" key="7">
    <source>
        <dbReference type="PROSITE" id="PS50102"/>
    </source>
</evidence>